<organism evidence="6 7">
    <name type="scientific">Heterodermia speciosa</name>
    <dbReference type="NCBI Taxonomy" id="116794"/>
    <lineage>
        <taxon>Eukaryota</taxon>
        <taxon>Fungi</taxon>
        <taxon>Dikarya</taxon>
        <taxon>Ascomycota</taxon>
        <taxon>Pezizomycotina</taxon>
        <taxon>Lecanoromycetes</taxon>
        <taxon>OSLEUM clade</taxon>
        <taxon>Lecanoromycetidae</taxon>
        <taxon>Caliciales</taxon>
        <taxon>Physciaceae</taxon>
        <taxon>Heterodermia</taxon>
    </lineage>
</organism>
<feature type="region of interest" description="Disordered" evidence="4">
    <location>
        <begin position="153"/>
        <end position="212"/>
    </location>
</feature>
<comment type="caution">
    <text evidence="6">The sequence shown here is derived from an EMBL/GenBank/DDBJ whole genome shotgun (WGS) entry which is preliminary data.</text>
</comment>
<feature type="compositionally biased region" description="Low complexity" evidence="4">
    <location>
        <begin position="36"/>
        <end position="45"/>
    </location>
</feature>
<dbReference type="InterPro" id="IPR020103">
    <property type="entry name" value="PsdUridine_synth_cat_dom_sf"/>
</dbReference>
<evidence type="ECO:0000259" key="5">
    <source>
        <dbReference type="Pfam" id="PF01416"/>
    </source>
</evidence>
<dbReference type="GO" id="GO:1990481">
    <property type="term" value="P:mRNA pseudouridine synthesis"/>
    <property type="evidence" value="ECO:0007669"/>
    <property type="project" value="TreeGrafter"/>
</dbReference>
<dbReference type="InterPro" id="IPR001406">
    <property type="entry name" value="PsdUridine_synth_TruA"/>
</dbReference>
<reference evidence="6" key="1">
    <citation type="submission" date="2021-03" db="EMBL/GenBank/DDBJ databases">
        <authorList>
            <person name="Tagirdzhanova G."/>
        </authorList>
    </citation>
    <scope>NUCLEOTIDE SEQUENCE</scope>
</reference>
<feature type="compositionally biased region" description="Basic and acidic residues" evidence="4">
    <location>
        <begin position="183"/>
        <end position="198"/>
    </location>
</feature>
<dbReference type="Gene3D" id="3.30.70.580">
    <property type="entry name" value="Pseudouridine synthase I, catalytic domain, N-terminal subdomain"/>
    <property type="match status" value="1"/>
</dbReference>
<dbReference type="GO" id="GO:0009982">
    <property type="term" value="F:pseudouridine synthase activity"/>
    <property type="evidence" value="ECO:0007669"/>
    <property type="project" value="InterPro"/>
</dbReference>
<dbReference type="InterPro" id="IPR020094">
    <property type="entry name" value="TruA/RsuA/RluB/E/F_N"/>
</dbReference>
<sequence>MARDSQRYKDWSHESLVERVELLEKQLQDQTEKYKTTTTTHRSSSPPRPTSGNRNREFDPSKYSTRLIAIKFAYLGQRYNGLEYHANNKTPLPTVEEVMWKALMKARLIFPIPVAEVGSEDVNWEGCEYSKCGRTDKGVSAFGQVIGLRVRSNRPLPKQGNLGKEESAVADTLDGGSGLSDPNTERDGMTDSSRESHSTDISSEDETPFDPIADEINYPQVLNRLLPPDVRVLAWCGKLPKNFSARFSCKGRAYKYFFTQPAFSPTVDPEEHFYPGKKKKKTPQSRREGWLDIEAMQTAARSFEGLHDFRNFCKIDPSKQIENFERKIYRSSIDEIEPHVTPMGYLEKPRFTELKGKDHNFEEKATTSPFKVYAFTFFGSAFLWHQVRHVVAILFLIGQGLESPNLVKELLDVQKNPQKPQYEMADDAPLVLYSCLFPDGDCDGSDGSDPLDSLQWISVGGQNGSGSQTTSLRGNDKYGPGGLVDQMWKVWRQRKIDELLAGFLADVISRTDSDLCSYTNLQAHQDSVRDSQKVFTGGNSARLVGKYVPVLEKPRMERVEIINARYLERKTPNKESPAEARLNGVTGGDTGVDHSRDKTRA</sequence>
<evidence type="ECO:0000313" key="6">
    <source>
        <dbReference type="EMBL" id="CAF9932477.1"/>
    </source>
</evidence>
<evidence type="ECO:0000313" key="7">
    <source>
        <dbReference type="Proteomes" id="UP000664521"/>
    </source>
</evidence>
<dbReference type="InterPro" id="IPR020097">
    <property type="entry name" value="PsdUridine_synth_TruA_a/b_dom"/>
</dbReference>
<feature type="region of interest" description="Disordered" evidence="4">
    <location>
        <begin position="27"/>
        <end position="59"/>
    </location>
</feature>
<dbReference type="Proteomes" id="UP000664521">
    <property type="component" value="Unassembled WGS sequence"/>
</dbReference>
<dbReference type="GO" id="GO:0003723">
    <property type="term" value="F:RNA binding"/>
    <property type="evidence" value="ECO:0007669"/>
    <property type="project" value="InterPro"/>
</dbReference>
<dbReference type="GO" id="GO:0005737">
    <property type="term" value="C:cytoplasm"/>
    <property type="evidence" value="ECO:0007669"/>
    <property type="project" value="TreeGrafter"/>
</dbReference>
<accession>A0A8H3G0R7</accession>
<proteinExistence type="inferred from homology"/>
<gene>
    <name evidence="6" type="ORF">HETSPECPRED_008374</name>
</gene>
<dbReference type="PANTHER" id="PTHR11142:SF5">
    <property type="entry name" value="TRNA PSEUDOURIDINE(38_39) SYNTHASE"/>
    <property type="match status" value="1"/>
</dbReference>
<dbReference type="PANTHER" id="PTHR11142">
    <property type="entry name" value="PSEUDOURIDYLATE SYNTHASE"/>
    <property type="match status" value="1"/>
</dbReference>
<dbReference type="AlphaFoldDB" id="A0A8H3G0R7"/>
<dbReference type="InterPro" id="IPR020095">
    <property type="entry name" value="PsdUridine_synth_TruA_C"/>
</dbReference>
<keyword evidence="7" id="KW-1185">Reference proteome</keyword>
<protein>
    <recommendedName>
        <fullName evidence="5">Pseudouridine synthase I TruA alpha/beta domain-containing protein</fullName>
    </recommendedName>
</protein>
<keyword evidence="2" id="KW-0819">tRNA processing</keyword>
<evidence type="ECO:0000256" key="3">
    <source>
        <dbReference type="ARBA" id="ARBA00023235"/>
    </source>
</evidence>
<dbReference type="SUPFAM" id="SSF55120">
    <property type="entry name" value="Pseudouridine synthase"/>
    <property type="match status" value="1"/>
</dbReference>
<feature type="compositionally biased region" description="Basic and acidic residues" evidence="4">
    <location>
        <begin position="591"/>
        <end position="601"/>
    </location>
</feature>
<name>A0A8H3G0R7_9LECA</name>
<dbReference type="EMBL" id="CAJPDS010000063">
    <property type="protein sequence ID" value="CAF9932477.1"/>
    <property type="molecule type" value="Genomic_DNA"/>
</dbReference>
<dbReference type="OrthoDB" id="25767at2759"/>
<feature type="domain" description="Pseudouridine synthase I TruA alpha/beta" evidence="5">
    <location>
        <begin position="299"/>
        <end position="438"/>
    </location>
</feature>
<dbReference type="GO" id="GO:0031119">
    <property type="term" value="P:tRNA pseudouridine synthesis"/>
    <property type="evidence" value="ECO:0007669"/>
    <property type="project" value="TreeGrafter"/>
</dbReference>
<evidence type="ECO:0000256" key="1">
    <source>
        <dbReference type="ARBA" id="ARBA00009375"/>
    </source>
</evidence>
<comment type="similarity">
    <text evidence="1">Belongs to the tRNA pseudouridine synthase TruA family.</text>
</comment>
<dbReference type="GO" id="GO:0005634">
    <property type="term" value="C:nucleus"/>
    <property type="evidence" value="ECO:0007669"/>
    <property type="project" value="TreeGrafter"/>
</dbReference>
<dbReference type="Gene3D" id="3.30.70.660">
    <property type="entry name" value="Pseudouridine synthase I, catalytic domain, C-terminal subdomain"/>
    <property type="match status" value="1"/>
</dbReference>
<dbReference type="Pfam" id="PF01416">
    <property type="entry name" value="PseudoU_synth_1"/>
    <property type="match status" value="1"/>
</dbReference>
<feature type="region of interest" description="Disordered" evidence="4">
    <location>
        <begin position="572"/>
        <end position="601"/>
    </location>
</feature>
<evidence type="ECO:0000256" key="2">
    <source>
        <dbReference type="ARBA" id="ARBA00022694"/>
    </source>
</evidence>
<evidence type="ECO:0000256" key="4">
    <source>
        <dbReference type="SAM" id="MobiDB-lite"/>
    </source>
</evidence>
<keyword evidence="3" id="KW-0413">Isomerase</keyword>
<dbReference type="HAMAP" id="MF_00171">
    <property type="entry name" value="TruA"/>
    <property type="match status" value="1"/>
</dbReference>